<sequence length="87" mass="10099">SKRISFILGALWAFIANKYFTFKSIGPARKEMVLFALLYFTSFYLNGLIHDLTWSLSSIDWLSFLTATSTSTMVNYIGQKYIVFKHR</sequence>
<evidence type="ECO:0000256" key="4">
    <source>
        <dbReference type="ARBA" id="ARBA00023136"/>
    </source>
</evidence>
<feature type="non-terminal residue" evidence="7">
    <location>
        <position position="1"/>
    </location>
</feature>
<accession>A0A383F820</accession>
<keyword evidence="2 5" id="KW-0812">Transmembrane</keyword>
<evidence type="ECO:0000256" key="2">
    <source>
        <dbReference type="ARBA" id="ARBA00022692"/>
    </source>
</evidence>
<feature type="transmembrane region" description="Helical" evidence="5">
    <location>
        <begin position="6"/>
        <end position="25"/>
    </location>
</feature>
<evidence type="ECO:0000256" key="1">
    <source>
        <dbReference type="ARBA" id="ARBA00004141"/>
    </source>
</evidence>
<comment type="subcellular location">
    <subcellularLocation>
        <location evidence="1">Membrane</location>
        <topology evidence="1">Multi-pass membrane protein</topology>
    </subcellularLocation>
</comment>
<proteinExistence type="predicted"/>
<dbReference type="Pfam" id="PF04138">
    <property type="entry name" value="GtrA_DPMS_TM"/>
    <property type="match status" value="1"/>
</dbReference>
<dbReference type="EMBL" id="UINC01231835">
    <property type="protein sequence ID" value="SVE64548.1"/>
    <property type="molecule type" value="Genomic_DNA"/>
</dbReference>
<evidence type="ECO:0000259" key="6">
    <source>
        <dbReference type="Pfam" id="PF04138"/>
    </source>
</evidence>
<dbReference type="AlphaFoldDB" id="A0A383F820"/>
<gene>
    <name evidence="7" type="ORF">METZ01_LOCUS517402</name>
</gene>
<dbReference type="GO" id="GO:0000271">
    <property type="term" value="P:polysaccharide biosynthetic process"/>
    <property type="evidence" value="ECO:0007669"/>
    <property type="project" value="InterPro"/>
</dbReference>
<dbReference type="InterPro" id="IPR007267">
    <property type="entry name" value="GtrA_DPMS_TM"/>
</dbReference>
<evidence type="ECO:0000256" key="5">
    <source>
        <dbReference type="SAM" id="Phobius"/>
    </source>
</evidence>
<evidence type="ECO:0000256" key="3">
    <source>
        <dbReference type="ARBA" id="ARBA00022989"/>
    </source>
</evidence>
<feature type="transmembrane region" description="Helical" evidence="5">
    <location>
        <begin position="32"/>
        <end position="49"/>
    </location>
</feature>
<protein>
    <recommendedName>
        <fullName evidence="6">GtrA/DPMS transmembrane domain-containing protein</fullName>
    </recommendedName>
</protein>
<organism evidence="7">
    <name type="scientific">marine metagenome</name>
    <dbReference type="NCBI Taxonomy" id="408172"/>
    <lineage>
        <taxon>unclassified sequences</taxon>
        <taxon>metagenomes</taxon>
        <taxon>ecological metagenomes</taxon>
    </lineage>
</organism>
<keyword evidence="4 5" id="KW-0472">Membrane</keyword>
<dbReference type="GO" id="GO:0016020">
    <property type="term" value="C:membrane"/>
    <property type="evidence" value="ECO:0007669"/>
    <property type="project" value="UniProtKB-SubCell"/>
</dbReference>
<name>A0A383F820_9ZZZZ</name>
<reference evidence="7" key="1">
    <citation type="submission" date="2018-05" db="EMBL/GenBank/DDBJ databases">
        <authorList>
            <person name="Lanie J.A."/>
            <person name="Ng W.-L."/>
            <person name="Kazmierczak K.M."/>
            <person name="Andrzejewski T.M."/>
            <person name="Davidsen T.M."/>
            <person name="Wayne K.J."/>
            <person name="Tettelin H."/>
            <person name="Glass J.I."/>
            <person name="Rusch D."/>
            <person name="Podicherti R."/>
            <person name="Tsui H.-C.T."/>
            <person name="Winkler M.E."/>
        </authorList>
    </citation>
    <scope>NUCLEOTIDE SEQUENCE</scope>
</reference>
<feature type="transmembrane region" description="Helical" evidence="5">
    <location>
        <begin position="61"/>
        <end position="78"/>
    </location>
</feature>
<keyword evidence="3 5" id="KW-1133">Transmembrane helix</keyword>
<evidence type="ECO:0000313" key="7">
    <source>
        <dbReference type="EMBL" id="SVE64548.1"/>
    </source>
</evidence>
<feature type="domain" description="GtrA/DPMS transmembrane" evidence="6">
    <location>
        <begin position="2"/>
        <end position="84"/>
    </location>
</feature>